<sequence length="265" mass="29877">MRGRLPGTLSCHIHGGDDEVLFEDIKNGDLSGWAHKKGARKVRKSAEQAFFDGLDWIWIDTLCIDKSSSAELSEAINSMFKWYNCSALCYAYLFDVRGKKGSSIKGCRWLSRGWTLQELIAPESVHFYDEHWRFIGTRNDLAGEIESITGIDHVLLYNYDDENEGKSDSSFRPTPSRPKTAVQDILASLSVASRMFWASSRQTTRSEDAAYCLMGLFNVNMPLLYGEGKKSFARLQDEIIKVSTDTSILAFTASTRRLRSVLVSD</sequence>
<keyword evidence="3" id="KW-1185">Reference proteome</keyword>
<name>A0ABR1X3Z5_9PEZI</name>
<dbReference type="RefSeq" id="XP_066672971.1">
    <property type="nucleotide sequence ID" value="XM_066809353.1"/>
</dbReference>
<organism evidence="2 3">
    <name type="scientific">Apiospora hydei</name>
    <dbReference type="NCBI Taxonomy" id="1337664"/>
    <lineage>
        <taxon>Eukaryota</taxon>
        <taxon>Fungi</taxon>
        <taxon>Dikarya</taxon>
        <taxon>Ascomycota</taxon>
        <taxon>Pezizomycotina</taxon>
        <taxon>Sordariomycetes</taxon>
        <taxon>Xylariomycetidae</taxon>
        <taxon>Amphisphaeriales</taxon>
        <taxon>Apiosporaceae</taxon>
        <taxon>Apiospora</taxon>
    </lineage>
</organism>
<gene>
    <name evidence="2" type="ORF">PG997_005038</name>
</gene>
<comment type="caution">
    <text evidence="2">The sequence shown here is derived from an EMBL/GenBank/DDBJ whole genome shotgun (WGS) entry which is preliminary data.</text>
</comment>
<dbReference type="GeneID" id="92042413"/>
<dbReference type="InterPro" id="IPR010730">
    <property type="entry name" value="HET"/>
</dbReference>
<dbReference type="PANTHER" id="PTHR10622">
    <property type="entry name" value="HET DOMAIN-CONTAINING PROTEIN"/>
    <property type="match status" value="1"/>
</dbReference>
<evidence type="ECO:0000259" key="1">
    <source>
        <dbReference type="Pfam" id="PF06985"/>
    </source>
</evidence>
<accession>A0ABR1X3Z5</accession>
<protein>
    <recommendedName>
        <fullName evidence="1">Heterokaryon incompatibility domain-containing protein</fullName>
    </recommendedName>
</protein>
<evidence type="ECO:0000313" key="2">
    <source>
        <dbReference type="EMBL" id="KAK8090077.1"/>
    </source>
</evidence>
<dbReference type="PANTHER" id="PTHR10622:SF12">
    <property type="entry name" value="HET DOMAIN-CONTAINING PROTEIN"/>
    <property type="match status" value="1"/>
</dbReference>
<feature type="domain" description="Heterokaryon incompatibility" evidence="1">
    <location>
        <begin position="51"/>
        <end position="95"/>
    </location>
</feature>
<dbReference type="Pfam" id="PF06985">
    <property type="entry name" value="HET"/>
    <property type="match status" value="1"/>
</dbReference>
<dbReference type="EMBL" id="JAQQWN010000004">
    <property type="protein sequence ID" value="KAK8090077.1"/>
    <property type="molecule type" value="Genomic_DNA"/>
</dbReference>
<evidence type="ECO:0000313" key="3">
    <source>
        <dbReference type="Proteomes" id="UP001433268"/>
    </source>
</evidence>
<reference evidence="2 3" key="1">
    <citation type="submission" date="2023-01" db="EMBL/GenBank/DDBJ databases">
        <title>Analysis of 21 Apiospora genomes using comparative genomics revels a genus with tremendous synthesis potential of carbohydrate active enzymes and secondary metabolites.</title>
        <authorList>
            <person name="Sorensen T."/>
        </authorList>
    </citation>
    <scope>NUCLEOTIDE SEQUENCE [LARGE SCALE GENOMIC DNA]</scope>
    <source>
        <strain evidence="2 3">CBS 114990</strain>
    </source>
</reference>
<dbReference type="Proteomes" id="UP001433268">
    <property type="component" value="Unassembled WGS sequence"/>
</dbReference>
<proteinExistence type="predicted"/>